<evidence type="ECO:0000313" key="1">
    <source>
        <dbReference type="EMBL" id="MYN68989.1"/>
    </source>
</evidence>
<dbReference type="SUPFAM" id="SSF88697">
    <property type="entry name" value="PUA domain-like"/>
    <property type="match status" value="1"/>
</dbReference>
<evidence type="ECO:0000313" key="2">
    <source>
        <dbReference type="Proteomes" id="UP000483765"/>
    </source>
</evidence>
<dbReference type="PANTHER" id="PTHR35145">
    <property type="entry name" value="CYTOPLASMIC PROTEIN-RELATED"/>
    <property type="match status" value="1"/>
</dbReference>
<accession>A0A6L8MVA0</accession>
<dbReference type="AlphaFoldDB" id="A0A6L8MVA0"/>
<sequence length="353" mass="39700">MTNINSKLKVNLPSLIPFGFILSNNRYTYREVFMEGQFEAVVEVDEAGQLSSFVWDCEMEEVYTAHLVTAPAGAFVGQVRESYQSILARVEEACCVALPFSKDQSNRIAQLIKEKWGDLPDYPFAKSPETGAFRHPANSKWYALVTQVKRGQLDGSADQELVEIVNLKVDGREIAELLSQSGIYPAYHMSKKTWVSVLLNDTVEDQAILALLEKSRYQVGPKSYKAEQGPDYWVIPANPKVYDIDTEFAENKIVYWPQKSTIQAGDIVAIYVTAPVQAIRYVCRVLGANLENRGESDIPTEKKVMQVELIAQLSDAVLPRERMLDLGVKAVRGPRRLTKELIDVLTSEVLNIY</sequence>
<dbReference type="InterPro" id="IPR007351">
    <property type="entry name" value="YjbR"/>
</dbReference>
<dbReference type="RefSeq" id="WP_160863695.1">
    <property type="nucleotide sequence ID" value="NZ_WNXH01000002.1"/>
</dbReference>
<dbReference type="SUPFAM" id="SSF142906">
    <property type="entry name" value="YjbR-like"/>
    <property type="match status" value="1"/>
</dbReference>
<gene>
    <name evidence="1" type="ORF">GLP18_01885</name>
</gene>
<reference evidence="1 2" key="1">
    <citation type="submission" date="2019-11" db="EMBL/GenBank/DDBJ databases">
        <title>Divergent Streptococcus suis from cattle.</title>
        <authorList>
            <person name="Williamson C."/>
        </authorList>
    </citation>
    <scope>NUCLEOTIDE SEQUENCE [LARGE SCALE GENOMIC DNA]</scope>
    <source>
        <strain evidence="1 2">10-36905</strain>
    </source>
</reference>
<comment type="caution">
    <text evidence="1">The sequence shown here is derived from an EMBL/GenBank/DDBJ whole genome shotgun (WGS) entry which is preliminary data.</text>
</comment>
<organism evidence="1 2">
    <name type="scientific">Streptococcus suis</name>
    <dbReference type="NCBI Taxonomy" id="1307"/>
    <lineage>
        <taxon>Bacteria</taxon>
        <taxon>Bacillati</taxon>
        <taxon>Bacillota</taxon>
        <taxon>Bacilli</taxon>
        <taxon>Lactobacillales</taxon>
        <taxon>Streptococcaceae</taxon>
        <taxon>Streptococcus</taxon>
    </lineage>
</organism>
<dbReference type="InterPro" id="IPR058532">
    <property type="entry name" value="YjbR/MT2646/Rv2570-like"/>
</dbReference>
<dbReference type="Pfam" id="PF04237">
    <property type="entry name" value="YjbR"/>
    <property type="match status" value="1"/>
</dbReference>
<dbReference type="PANTHER" id="PTHR35145:SF1">
    <property type="entry name" value="CYTOPLASMIC PROTEIN"/>
    <property type="match status" value="1"/>
</dbReference>
<dbReference type="InterPro" id="IPR038056">
    <property type="entry name" value="YjbR-like_sf"/>
</dbReference>
<dbReference type="EMBL" id="WNXH01000002">
    <property type="protein sequence ID" value="MYN68989.1"/>
    <property type="molecule type" value="Genomic_DNA"/>
</dbReference>
<protein>
    <submittedName>
        <fullName evidence="1">MmcQ family protein</fullName>
    </submittedName>
</protein>
<dbReference type="InterPro" id="IPR015947">
    <property type="entry name" value="PUA-like_sf"/>
</dbReference>
<name>A0A6L8MVA0_STRSU</name>
<dbReference type="Gene3D" id="3.90.1150.30">
    <property type="match status" value="1"/>
</dbReference>
<dbReference type="Proteomes" id="UP000483765">
    <property type="component" value="Unassembled WGS sequence"/>
</dbReference>
<proteinExistence type="predicted"/>